<dbReference type="PROSITE" id="PS00226">
    <property type="entry name" value="IF_ROD_1"/>
    <property type="match status" value="1"/>
</dbReference>
<keyword evidence="4 9" id="KW-0403">Intermediate filament</keyword>
<dbReference type="InterPro" id="IPR039008">
    <property type="entry name" value="IF_rod_dom"/>
</dbReference>
<evidence type="ECO:0000256" key="11">
    <source>
        <dbReference type="SAM" id="MobiDB-lite"/>
    </source>
</evidence>
<keyword evidence="5" id="KW-0702">S-nitrosylation</keyword>
<dbReference type="GeneID" id="103262495"/>
<dbReference type="GO" id="GO:0005200">
    <property type="term" value="F:structural constituent of cytoskeleton"/>
    <property type="evidence" value="ECO:0007669"/>
    <property type="project" value="TreeGrafter"/>
</dbReference>
<dbReference type="GO" id="GO:0016363">
    <property type="term" value="C:nuclear matrix"/>
    <property type="evidence" value="ECO:0007669"/>
    <property type="project" value="UniProtKB-SubCell"/>
</dbReference>
<keyword evidence="13" id="KW-1185">Reference proteome</keyword>
<dbReference type="Pfam" id="PF00038">
    <property type="entry name" value="Filament"/>
    <property type="match status" value="1"/>
</dbReference>
<dbReference type="Gene3D" id="1.20.5.1160">
    <property type="entry name" value="Vasodilator-stimulated phosphoprotein"/>
    <property type="match status" value="1"/>
</dbReference>
<dbReference type="Pfam" id="PF04732">
    <property type="entry name" value="Filament_head"/>
    <property type="match status" value="1"/>
</dbReference>
<evidence type="ECO:0000256" key="3">
    <source>
        <dbReference type="ARBA" id="ARBA00014147"/>
    </source>
</evidence>
<evidence type="ECO:0000256" key="9">
    <source>
        <dbReference type="RuleBase" id="RU000685"/>
    </source>
</evidence>
<evidence type="ECO:0000256" key="7">
    <source>
        <dbReference type="ARBA" id="ARBA00046016"/>
    </source>
</evidence>
<evidence type="ECO:0000256" key="6">
    <source>
        <dbReference type="ARBA" id="ARBA00023054"/>
    </source>
</evidence>
<comment type="function">
    <text evidence="1">Involved with LARP6 in the stabilization of type I collagen mRNAs for CO1A1 and CO1A2.</text>
</comment>
<feature type="compositionally biased region" description="Low complexity" evidence="11">
    <location>
        <begin position="1"/>
        <end position="13"/>
    </location>
</feature>
<dbReference type="GO" id="GO:0005886">
    <property type="term" value="C:plasma membrane"/>
    <property type="evidence" value="ECO:0007669"/>
    <property type="project" value="TreeGrafter"/>
</dbReference>
<accession>A0A3Q0E0P0</accession>
<evidence type="ECO:0000256" key="8">
    <source>
        <dbReference type="ARBA" id="ARBA00061646"/>
    </source>
</evidence>
<name>A0A3Q0E0P0_CARSF</name>
<evidence type="ECO:0000256" key="10">
    <source>
        <dbReference type="SAM" id="Coils"/>
    </source>
</evidence>
<evidence type="ECO:0000313" key="14">
    <source>
        <dbReference type="RefSeq" id="XP_021569071.1"/>
    </source>
</evidence>
<dbReference type="PANTHER" id="PTHR45652">
    <property type="entry name" value="GLIAL FIBRILLARY ACIDIC PROTEIN"/>
    <property type="match status" value="1"/>
</dbReference>
<dbReference type="GO" id="GO:0045109">
    <property type="term" value="P:intermediate filament organization"/>
    <property type="evidence" value="ECO:0007669"/>
    <property type="project" value="TreeGrafter"/>
</dbReference>
<dbReference type="SUPFAM" id="SSF64593">
    <property type="entry name" value="Intermediate filament protein, coiled coil region"/>
    <property type="match status" value="2"/>
</dbReference>
<feature type="region of interest" description="Disordered" evidence="11">
    <location>
        <begin position="1"/>
        <end position="30"/>
    </location>
</feature>
<proteinExistence type="inferred from homology"/>
<protein>
    <recommendedName>
        <fullName evidence="3">Vimentin</fullName>
    </recommendedName>
</protein>
<dbReference type="PANTHER" id="PTHR45652:SF5">
    <property type="entry name" value="VIMENTIN"/>
    <property type="match status" value="1"/>
</dbReference>
<dbReference type="AlphaFoldDB" id="A0A3Q0E0P0"/>
<feature type="coiled-coil region" evidence="10">
    <location>
        <begin position="93"/>
        <end position="191"/>
    </location>
</feature>
<evidence type="ECO:0000256" key="1">
    <source>
        <dbReference type="ARBA" id="ARBA00003885"/>
    </source>
</evidence>
<dbReference type="PROSITE" id="PS51842">
    <property type="entry name" value="IF_ROD_2"/>
    <property type="match status" value="1"/>
</dbReference>
<sequence length="402" mass="46147">MSTRSVSSSSYRRMFGGPGTASRPSSSRSYVTSSTRTYSLGSALRPSTSRSLYASSPGGVYATRSSAVRLRSSVPRVRLLQDSVDFSLADAINTEFKNTRTNEKVELQELNDRFANYIMRLREKLQEEMLQREEAESTLQSFRQDVDNASLARLDLERKVESLQEEIAFLKKLHDEEIQELQAQIQEQHVQIDVDVSKPDFTAALRDVRQQYESVAAKNLQEAEEWYKSKFADLSEAANRNNDALRQAKQESNEYRRQVQSLTCEVDALKGTNESLERQMREMEENFAVEAANYQDTIGRLQDEIQNMKEEMARHLREYQDLLNVKMALDIEIATYRKLLEGEESRISLPLPNFSSLNLRETNLDSLPLVDTHSKRTLLIKTVETRDGQVINETSQHHDDLE</sequence>
<comment type="subcellular location">
    <subcellularLocation>
        <location evidence="2">Nucleus matrix</location>
    </subcellularLocation>
</comment>
<dbReference type="GO" id="GO:0005882">
    <property type="term" value="C:intermediate filament"/>
    <property type="evidence" value="ECO:0007669"/>
    <property type="project" value="UniProtKB-KW"/>
</dbReference>
<dbReference type="GO" id="GO:0030424">
    <property type="term" value="C:axon"/>
    <property type="evidence" value="ECO:0007669"/>
    <property type="project" value="TreeGrafter"/>
</dbReference>
<dbReference type="GO" id="GO:0005737">
    <property type="term" value="C:cytoplasm"/>
    <property type="evidence" value="ECO:0007669"/>
    <property type="project" value="TreeGrafter"/>
</dbReference>
<dbReference type="FunFam" id="1.20.5.500:FF:000001">
    <property type="entry name" value="Type II keratin 23"/>
    <property type="match status" value="1"/>
</dbReference>
<dbReference type="RefSeq" id="XP_021569071.1">
    <property type="nucleotide sequence ID" value="XM_021713396.1"/>
</dbReference>
<dbReference type="InterPro" id="IPR018039">
    <property type="entry name" value="IF_conserved"/>
</dbReference>
<dbReference type="SMART" id="SM01391">
    <property type="entry name" value="Filament"/>
    <property type="match status" value="1"/>
</dbReference>
<dbReference type="InterPro" id="IPR006821">
    <property type="entry name" value="Intermed_filament_DNA-bd"/>
</dbReference>
<dbReference type="FunFam" id="1.20.5.170:FF:000002">
    <property type="entry name" value="Type I keratin KA11"/>
    <property type="match status" value="1"/>
</dbReference>
<keyword evidence="6 10" id="KW-0175">Coiled coil</keyword>
<feature type="domain" description="IF rod" evidence="12">
    <location>
        <begin position="1"/>
        <end position="347"/>
    </location>
</feature>
<evidence type="ECO:0000256" key="4">
    <source>
        <dbReference type="ARBA" id="ARBA00022754"/>
    </source>
</evidence>
<comment type="function">
    <text evidence="7">Vimentins are class-III intermediate filaments found in various non-epithelial cells, especially mesenchymal cells. Vimentin is attached to the nucleus, endoplasmic reticulum, and mitochondria, either laterally or terminally. Plays a role in cell directional movement, orientation, cell sheet organization and Golgi complex polarization at the cell migration front. Protects SCRIB from proteasomal degradation and facilitates its localization to intermediate filaments in a cell contact-mediated manner.</text>
</comment>
<dbReference type="InterPro" id="IPR050405">
    <property type="entry name" value="Intermediate_filament"/>
</dbReference>
<evidence type="ECO:0000256" key="5">
    <source>
        <dbReference type="ARBA" id="ARBA00022799"/>
    </source>
</evidence>
<dbReference type="FunFam" id="1.20.5.1160:FF:000001">
    <property type="entry name" value="Keratin type II"/>
    <property type="match status" value="1"/>
</dbReference>
<evidence type="ECO:0000259" key="12">
    <source>
        <dbReference type="PROSITE" id="PS51842"/>
    </source>
</evidence>
<reference evidence="14" key="1">
    <citation type="submission" date="2025-08" db="UniProtKB">
        <authorList>
            <consortium name="RefSeq"/>
        </authorList>
    </citation>
    <scope>IDENTIFICATION</scope>
</reference>
<dbReference type="Gene3D" id="1.20.5.170">
    <property type="match status" value="1"/>
</dbReference>
<feature type="coiled-coil region" evidence="10">
    <location>
        <begin position="231"/>
        <end position="325"/>
    </location>
</feature>
<dbReference type="Proteomes" id="UP000189704">
    <property type="component" value="Unplaced"/>
</dbReference>
<comment type="similarity">
    <text evidence="8 9">Belongs to the intermediate filament family.</text>
</comment>
<evidence type="ECO:0000256" key="2">
    <source>
        <dbReference type="ARBA" id="ARBA00004109"/>
    </source>
</evidence>
<dbReference type="Gene3D" id="1.20.5.500">
    <property type="entry name" value="Single helix bin"/>
    <property type="match status" value="1"/>
</dbReference>
<organism evidence="13 14">
    <name type="scientific">Carlito syrichta</name>
    <name type="common">Philippine tarsier</name>
    <name type="synonym">Tarsius syrichta</name>
    <dbReference type="NCBI Taxonomy" id="1868482"/>
    <lineage>
        <taxon>Eukaryota</taxon>
        <taxon>Metazoa</taxon>
        <taxon>Chordata</taxon>
        <taxon>Craniata</taxon>
        <taxon>Vertebrata</taxon>
        <taxon>Euteleostomi</taxon>
        <taxon>Mammalia</taxon>
        <taxon>Eutheria</taxon>
        <taxon>Euarchontoglires</taxon>
        <taxon>Primates</taxon>
        <taxon>Haplorrhini</taxon>
        <taxon>Tarsiiformes</taxon>
        <taxon>Tarsiidae</taxon>
        <taxon>Carlito</taxon>
    </lineage>
</organism>
<gene>
    <name evidence="14" type="primary">LOC103262495</name>
</gene>
<evidence type="ECO:0000313" key="13">
    <source>
        <dbReference type="Proteomes" id="UP000189704"/>
    </source>
</evidence>